<evidence type="ECO:0000259" key="7">
    <source>
        <dbReference type="Pfam" id="PF10337"/>
    </source>
</evidence>
<evidence type="ECO:0000256" key="1">
    <source>
        <dbReference type="ARBA" id="ARBA00004141"/>
    </source>
</evidence>
<protein>
    <recommendedName>
        <fullName evidence="11">DUF2421 domain-containing protein</fullName>
    </recommendedName>
</protein>
<feature type="transmembrane region" description="Helical" evidence="5">
    <location>
        <begin position="73"/>
        <end position="93"/>
    </location>
</feature>
<dbReference type="PANTHER" id="PTHR37994:SF3">
    <property type="entry name" value="ER TRANSPORTER 6TM N-TERMINAL DOMAIN-CONTAINING PROTEIN"/>
    <property type="match status" value="1"/>
</dbReference>
<dbReference type="Proteomes" id="UP000044841">
    <property type="component" value="Unassembled WGS sequence"/>
</dbReference>
<dbReference type="PANTHER" id="PTHR37994">
    <property type="entry name" value="ARAE_2_N DOMAIN-CONTAINING PROTEIN-RELATED"/>
    <property type="match status" value="1"/>
</dbReference>
<keyword evidence="10" id="KW-1185">Reference proteome</keyword>
<evidence type="ECO:0000256" key="5">
    <source>
        <dbReference type="SAM" id="Phobius"/>
    </source>
</evidence>
<feature type="transmembrane region" description="Helical" evidence="5">
    <location>
        <begin position="551"/>
        <end position="569"/>
    </location>
</feature>
<proteinExistence type="predicted"/>
<evidence type="ECO:0000256" key="2">
    <source>
        <dbReference type="ARBA" id="ARBA00022692"/>
    </source>
</evidence>
<evidence type="ECO:0000313" key="9">
    <source>
        <dbReference type="EMBL" id="CUA73001.1"/>
    </source>
</evidence>
<dbReference type="Pfam" id="PF10337">
    <property type="entry name" value="ArAE_2_N"/>
    <property type="match status" value="1"/>
</dbReference>
<comment type="subcellular location">
    <subcellularLocation>
        <location evidence="1">Membrane</location>
        <topology evidence="1">Multi-pass membrane protein</topology>
    </subcellularLocation>
</comment>
<evidence type="ECO:0008006" key="11">
    <source>
        <dbReference type="Google" id="ProtNLM"/>
    </source>
</evidence>
<feature type="transmembrane region" description="Helical" evidence="5">
    <location>
        <begin position="519"/>
        <end position="539"/>
    </location>
</feature>
<feature type="transmembrane region" description="Helical" evidence="5">
    <location>
        <begin position="105"/>
        <end position="124"/>
    </location>
</feature>
<dbReference type="Pfam" id="PF10334">
    <property type="entry name" value="BRE4"/>
    <property type="match status" value="1"/>
</dbReference>
<keyword evidence="2 5" id="KW-0812">Transmembrane</keyword>
<evidence type="ECO:0000259" key="6">
    <source>
        <dbReference type="Pfam" id="PF10334"/>
    </source>
</evidence>
<evidence type="ECO:0000256" key="3">
    <source>
        <dbReference type="ARBA" id="ARBA00022989"/>
    </source>
</evidence>
<dbReference type="Pfam" id="PF13515">
    <property type="entry name" value="FUSC_2"/>
    <property type="match status" value="1"/>
</dbReference>
<dbReference type="InterPro" id="IPR018823">
    <property type="entry name" value="ArAE_2_N"/>
</dbReference>
<feature type="transmembrane region" description="Helical" evidence="5">
    <location>
        <begin position="608"/>
        <end position="628"/>
    </location>
</feature>
<evidence type="ECO:0000256" key="4">
    <source>
        <dbReference type="ARBA" id="ARBA00023136"/>
    </source>
</evidence>
<feature type="domain" description="Integral membrane bound transporter" evidence="8">
    <location>
        <begin position="492"/>
        <end position="625"/>
    </location>
</feature>
<dbReference type="EMBL" id="CYGV01001334">
    <property type="protein sequence ID" value="CUA73001.1"/>
    <property type="molecule type" value="Genomic_DNA"/>
</dbReference>
<organism evidence="9 10">
    <name type="scientific">Rhizoctonia solani</name>
    <dbReference type="NCBI Taxonomy" id="456999"/>
    <lineage>
        <taxon>Eukaryota</taxon>
        <taxon>Fungi</taxon>
        <taxon>Dikarya</taxon>
        <taxon>Basidiomycota</taxon>
        <taxon>Agaricomycotina</taxon>
        <taxon>Agaricomycetes</taxon>
        <taxon>Cantharellales</taxon>
        <taxon>Ceratobasidiaceae</taxon>
        <taxon>Rhizoctonia</taxon>
    </lineage>
</organism>
<evidence type="ECO:0000313" key="10">
    <source>
        <dbReference type="Proteomes" id="UP000044841"/>
    </source>
</evidence>
<dbReference type="GO" id="GO:0016020">
    <property type="term" value="C:membrane"/>
    <property type="evidence" value="ECO:0007669"/>
    <property type="project" value="UniProtKB-SubCell"/>
</dbReference>
<feature type="domain" description="Putative ER transporter 6TM N-terminal" evidence="7">
    <location>
        <begin position="17"/>
        <end position="312"/>
    </location>
</feature>
<dbReference type="InterPro" id="IPR049453">
    <property type="entry name" value="Memb_transporter_dom"/>
</dbReference>
<name>A0A0K6G3A5_9AGAM</name>
<feature type="transmembrane region" description="Helical" evidence="5">
    <location>
        <begin position="49"/>
        <end position="66"/>
    </location>
</feature>
<gene>
    <name evidence="9" type="ORF">RSOLAG22IIIB_05133</name>
</gene>
<feature type="transmembrane region" description="Helical" evidence="5">
    <location>
        <begin position="576"/>
        <end position="596"/>
    </location>
</feature>
<keyword evidence="4 5" id="KW-0472">Membrane</keyword>
<evidence type="ECO:0000259" key="8">
    <source>
        <dbReference type="Pfam" id="PF13515"/>
    </source>
</evidence>
<dbReference type="AlphaFoldDB" id="A0A0K6G3A5"/>
<feature type="domain" description="DUF2421" evidence="6">
    <location>
        <begin position="630"/>
        <end position="866"/>
    </location>
</feature>
<keyword evidence="3 5" id="KW-1133">Transmembrane helix</keyword>
<dbReference type="InterPro" id="IPR018820">
    <property type="entry name" value="BRE4-related_DUF2421"/>
</dbReference>
<reference evidence="9 10" key="1">
    <citation type="submission" date="2015-07" db="EMBL/GenBank/DDBJ databases">
        <authorList>
            <person name="Noorani M."/>
        </authorList>
    </citation>
    <scope>NUCLEOTIDE SEQUENCE [LARGE SCALE GENOMIC DNA]</scope>
    <source>
        <strain evidence="9">BBA 69670</strain>
    </source>
</reference>
<accession>A0A0K6G3A5</accession>
<sequence>MVVAFAARDKVSLESAVLQAQASVANEPDPVTSFQKMVSRGDFLDTRSTAIFGTFLGIGTFAFTVFRVRVPNAVFAGIFGNVFLDVICSFGPLLPTPQYLTMKTFLVSTCVYVAVSLVGIILIFPETLNHEWLNSYTEVLDMVKILVDMQEVVLGQTVDQLASARGVLAKINGIQDGALAMLQGFTMNSSMLNLEFSYGRWSGADVETLEMPLKAIITKARGMSAFATQYCEYMSALTDRLPSVSTDSTVAIQDKDDYEKPSKDQRLDFRAQDTRVETIVPLIRDSTSQLRTALSKALDTTSKAIQDVNSRRYKPIQPESLDHLRASRDSLNSALLMYKESGRLEIFEPLTKALDTASGHVFDQHGDPLISLRPLFMTPVFESNLCWTANSVLTLIGLLRKLASVLFNGQGPSVIRDVYSLPKPSKDDEYLQTFHRDPDARSPRGFGQKLSHIIRVAWRYLNTDEAIFGFKCTVVTLALWFPQVIKSSAEFTYNERGLWAMIMAQFGVEMYMSDHIGGFVVRTAGTVAGGLIGTTLWYIGAGSGPGNPYGLAATFGVCVTPLVFFRLFWYEQIAATIITSVTIIMMVGFSWVNTHLTSLNVVYGYAIFWRRTLLVLVGFAASFIVMFFPPQSARKAVRLDNSTSISEISQIYGILVSSWLTVEDDSKEKASSGTDSEMVPHTYDRWTPAFRTKCMALWTILYDQKRRLKNIKWERSIRGKWPGEHYERLIEIQNSMLSNLIQLAGSLSDLSPTWRKRLLHKTIFLDPNLISDVMAVFDIVSMSLWTGQPIHEVLSPNLLDRAFYHSERGSRVQTANIISSGIIDESITGEIVRSPEYSTFAAGVSAAIHILSSLDEIQLITKDLCGVIPLKGYTQWREQHELGQLRSTV</sequence>